<dbReference type="SUPFAM" id="SSF51735">
    <property type="entry name" value="NAD(P)-binding Rossmann-fold domains"/>
    <property type="match status" value="1"/>
</dbReference>
<dbReference type="STRING" id="1123272.SAMN02745824_1718"/>
<dbReference type="EMBL" id="FSQW01000001">
    <property type="protein sequence ID" value="SIN67356.1"/>
    <property type="molecule type" value="Genomic_DNA"/>
</dbReference>
<dbReference type="InterPro" id="IPR008030">
    <property type="entry name" value="NmrA-like"/>
</dbReference>
<evidence type="ECO:0000313" key="2">
    <source>
        <dbReference type="EMBL" id="SIN67356.1"/>
    </source>
</evidence>
<feature type="domain" description="NmrA-like" evidence="1">
    <location>
        <begin position="5"/>
        <end position="259"/>
    </location>
</feature>
<accession>A0A1N6D9J6</accession>
<dbReference type="InterPro" id="IPR036291">
    <property type="entry name" value="NAD(P)-bd_dom_sf"/>
</dbReference>
<gene>
    <name evidence="2" type="ORF">SAMN02745824_1718</name>
</gene>
<dbReference type="Gene3D" id="3.40.50.720">
    <property type="entry name" value="NAD(P)-binding Rossmann-like Domain"/>
    <property type="match status" value="1"/>
</dbReference>
<dbReference type="Gene3D" id="3.90.25.10">
    <property type="entry name" value="UDP-galactose 4-epimerase, domain 1"/>
    <property type="match status" value="1"/>
</dbReference>
<name>A0A1N6D9J6_9SPHN</name>
<protein>
    <submittedName>
        <fullName evidence="2">Uncharacterized conserved protein YbjT, contains NAD(P)-binding and DUF2867 domains</fullName>
    </submittedName>
</protein>
<dbReference type="InterPro" id="IPR051604">
    <property type="entry name" value="Ergot_Alk_Oxidoreductase"/>
</dbReference>
<dbReference type="PANTHER" id="PTHR43162">
    <property type="match status" value="1"/>
</dbReference>
<dbReference type="Proteomes" id="UP000185192">
    <property type="component" value="Unassembled WGS sequence"/>
</dbReference>
<dbReference type="PANTHER" id="PTHR43162:SF1">
    <property type="entry name" value="PRESTALK A DIFFERENTIATION PROTEIN A"/>
    <property type="match status" value="1"/>
</dbReference>
<reference evidence="3" key="1">
    <citation type="submission" date="2016-11" db="EMBL/GenBank/DDBJ databases">
        <authorList>
            <person name="Varghese N."/>
            <person name="Submissions S."/>
        </authorList>
    </citation>
    <scope>NUCLEOTIDE SEQUENCE [LARGE SCALE GENOMIC DNA]</scope>
    <source>
        <strain evidence="3">DSM 22363</strain>
    </source>
</reference>
<evidence type="ECO:0000259" key="1">
    <source>
        <dbReference type="Pfam" id="PF05368"/>
    </source>
</evidence>
<dbReference type="RefSeq" id="WP_074204600.1">
    <property type="nucleotide sequence ID" value="NZ_FSQW01000001.1"/>
</dbReference>
<dbReference type="AlphaFoldDB" id="A0A1N6D9J6"/>
<dbReference type="Pfam" id="PF05368">
    <property type="entry name" value="NmrA"/>
    <property type="match status" value="1"/>
</dbReference>
<sequence>MNRNLLLLTGANGRTGRAILKAMVDQQLPVRAFIRDSRQAEELEQLGASECVSGDMTDPGSIAAAMKGVSKVLHIGPPMHPEELPITQSFIKAARTEGVDHFIYYSVMHPLRRDVRHHRLKLDAEEALIESGLPYTILQPSRYMQHLVPIWKNVTEDGVHAMPFDVTKKFNVVDLNDLAAACAVVASSDDHLYATYELAGPEALSQEDMAATISDVIGREVTAQAVPLDKVAEKARAAGADADRIEQMLVMNKHYDEYGFRGNPNILQYLIGRPACHFRAYVTQLASTP</sequence>
<evidence type="ECO:0000313" key="3">
    <source>
        <dbReference type="Proteomes" id="UP000185192"/>
    </source>
</evidence>
<organism evidence="2 3">
    <name type="scientific">Parasphingorhabdus marina DSM 22363</name>
    <dbReference type="NCBI Taxonomy" id="1123272"/>
    <lineage>
        <taxon>Bacteria</taxon>
        <taxon>Pseudomonadati</taxon>
        <taxon>Pseudomonadota</taxon>
        <taxon>Alphaproteobacteria</taxon>
        <taxon>Sphingomonadales</taxon>
        <taxon>Sphingomonadaceae</taxon>
        <taxon>Parasphingorhabdus</taxon>
    </lineage>
</organism>
<proteinExistence type="predicted"/>
<keyword evidence="3" id="KW-1185">Reference proteome</keyword>